<evidence type="ECO:0000313" key="4">
    <source>
        <dbReference type="Proteomes" id="UP000094622"/>
    </source>
</evidence>
<evidence type="ECO:0000256" key="1">
    <source>
        <dbReference type="SAM" id="MobiDB-lite"/>
    </source>
</evidence>
<accession>A0A1E3H8J3</accession>
<evidence type="ECO:0000259" key="2">
    <source>
        <dbReference type="Pfam" id="PF02698"/>
    </source>
</evidence>
<dbReference type="PATRIC" id="fig|1439726.3.peg.150"/>
<proteinExistence type="predicted"/>
<dbReference type="GO" id="GO:0005886">
    <property type="term" value="C:plasma membrane"/>
    <property type="evidence" value="ECO:0007669"/>
    <property type="project" value="TreeGrafter"/>
</dbReference>
<dbReference type="PANTHER" id="PTHR30336:SF4">
    <property type="entry name" value="ENVELOPE BIOGENESIS FACTOR ELYC"/>
    <property type="match status" value="1"/>
</dbReference>
<evidence type="ECO:0000313" key="3">
    <source>
        <dbReference type="EMBL" id="ODN72652.1"/>
    </source>
</evidence>
<name>A0A1E3H8J3_9HYPH</name>
<protein>
    <recommendedName>
        <fullName evidence="2">DUF218 domain-containing protein</fullName>
    </recommendedName>
</protein>
<dbReference type="Pfam" id="PF02698">
    <property type="entry name" value="DUF218"/>
    <property type="match status" value="1"/>
</dbReference>
<dbReference type="GO" id="GO:0000270">
    <property type="term" value="P:peptidoglycan metabolic process"/>
    <property type="evidence" value="ECO:0007669"/>
    <property type="project" value="TreeGrafter"/>
</dbReference>
<dbReference type="InterPro" id="IPR003848">
    <property type="entry name" value="DUF218"/>
</dbReference>
<keyword evidence="4" id="KW-1185">Reference proteome</keyword>
<feature type="domain" description="DUF218" evidence="2">
    <location>
        <begin position="75"/>
        <end position="201"/>
    </location>
</feature>
<gene>
    <name evidence="3" type="ORF">A6302_00145</name>
</gene>
<dbReference type="RefSeq" id="WP_083255373.1">
    <property type="nucleotide sequence ID" value="NZ_MCRJ01000001.1"/>
</dbReference>
<dbReference type="AlphaFoldDB" id="A0A1E3H8J3"/>
<dbReference type="CDD" id="cd06259">
    <property type="entry name" value="YdcF-like"/>
    <property type="match status" value="1"/>
</dbReference>
<reference evidence="3 4" key="1">
    <citation type="submission" date="2016-07" db="EMBL/GenBank/DDBJ databases">
        <title>Draft Genome Sequence of Methylobrevis pamukkalensis PK2.</title>
        <authorList>
            <person name="Vasilenko O.V."/>
            <person name="Doronina N.V."/>
            <person name="Shmareva M.N."/>
            <person name="Tarlachkov S.V."/>
            <person name="Mustakhimov I."/>
            <person name="Trotsenko Y.A."/>
        </authorList>
    </citation>
    <scope>NUCLEOTIDE SEQUENCE [LARGE SCALE GENOMIC DNA]</scope>
    <source>
        <strain evidence="3 4">PK2</strain>
    </source>
</reference>
<dbReference type="PANTHER" id="PTHR30336">
    <property type="entry name" value="INNER MEMBRANE PROTEIN, PROBABLE PERMEASE"/>
    <property type="match status" value="1"/>
</dbReference>
<dbReference type="Proteomes" id="UP000094622">
    <property type="component" value="Unassembled WGS sequence"/>
</dbReference>
<organism evidence="3 4">
    <name type="scientific">Methylobrevis pamukkalensis</name>
    <dbReference type="NCBI Taxonomy" id="1439726"/>
    <lineage>
        <taxon>Bacteria</taxon>
        <taxon>Pseudomonadati</taxon>
        <taxon>Pseudomonadota</taxon>
        <taxon>Alphaproteobacteria</taxon>
        <taxon>Hyphomicrobiales</taxon>
        <taxon>Pleomorphomonadaceae</taxon>
        <taxon>Methylobrevis</taxon>
    </lineage>
</organism>
<dbReference type="OrthoDB" id="9812311at2"/>
<dbReference type="InterPro" id="IPR051599">
    <property type="entry name" value="Cell_Envelope_Assoc"/>
</dbReference>
<comment type="caution">
    <text evidence="3">The sequence shown here is derived from an EMBL/GenBank/DDBJ whole genome shotgun (WGS) entry which is preliminary data.</text>
</comment>
<feature type="compositionally biased region" description="Basic and acidic residues" evidence="1">
    <location>
        <begin position="8"/>
        <end position="22"/>
    </location>
</feature>
<dbReference type="GO" id="GO:0043164">
    <property type="term" value="P:Gram-negative-bacterium-type cell wall biogenesis"/>
    <property type="evidence" value="ECO:0007669"/>
    <property type="project" value="TreeGrafter"/>
</dbReference>
<dbReference type="EMBL" id="MCRJ01000001">
    <property type="protein sequence ID" value="ODN72652.1"/>
    <property type="molecule type" value="Genomic_DNA"/>
</dbReference>
<feature type="region of interest" description="Disordered" evidence="1">
    <location>
        <begin position="1"/>
        <end position="28"/>
    </location>
</feature>
<sequence>MTIMPSHRWPDEPDARAADPRHGQGRPRVRRRGLRVTLFALLCLALAGGALAVDGFLEFADRVSSMSASPAARADGIVVLTGGSERVKAGVDLLLAGHGRRLLISGVHPDTRAAQIGRITNVSPDIFTCCVDLDRVAANTIGNAAETAKWAGSNGFRSLLVVTSAYHMPRSLMELGDAMPGVRLVPYPVAPAINDLGAWYREADTLQLLVLEYVKYTASRIRLAL</sequence>